<dbReference type="InterPro" id="IPR010730">
    <property type="entry name" value="HET"/>
</dbReference>
<dbReference type="PANTHER" id="PTHR33112">
    <property type="entry name" value="DOMAIN PROTEIN, PUTATIVE-RELATED"/>
    <property type="match status" value="1"/>
</dbReference>
<dbReference type="EMBL" id="JAIXMP010000028">
    <property type="protein sequence ID" value="KAI9252324.1"/>
    <property type="molecule type" value="Genomic_DNA"/>
</dbReference>
<gene>
    <name evidence="2" type="ORF">BDA99DRAFT_574866</name>
</gene>
<dbReference type="Pfam" id="PF06985">
    <property type="entry name" value="HET"/>
    <property type="match status" value="1"/>
</dbReference>
<protein>
    <submittedName>
        <fullName evidence="2">Heterokaryon incompatibility protein-domain-containing protein</fullName>
    </submittedName>
</protein>
<evidence type="ECO:0000313" key="2">
    <source>
        <dbReference type="EMBL" id="KAI9252324.1"/>
    </source>
</evidence>
<feature type="non-terminal residue" evidence="2">
    <location>
        <position position="278"/>
    </location>
</feature>
<feature type="domain" description="Heterokaryon incompatibility" evidence="1">
    <location>
        <begin position="73"/>
        <end position="242"/>
    </location>
</feature>
<evidence type="ECO:0000313" key="3">
    <source>
        <dbReference type="Proteomes" id="UP001209540"/>
    </source>
</evidence>
<keyword evidence="3" id="KW-1185">Reference proteome</keyword>
<comment type="caution">
    <text evidence="2">The sequence shown here is derived from an EMBL/GenBank/DDBJ whole genome shotgun (WGS) entry which is preliminary data.</text>
</comment>
<reference evidence="2" key="2">
    <citation type="submission" date="2023-02" db="EMBL/GenBank/DDBJ databases">
        <authorList>
            <consortium name="DOE Joint Genome Institute"/>
            <person name="Mondo S.J."/>
            <person name="Chang Y."/>
            <person name="Wang Y."/>
            <person name="Ahrendt S."/>
            <person name="Andreopoulos W."/>
            <person name="Barry K."/>
            <person name="Beard J."/>
            <person name="Benny G.L."/>
            <person name="Blankenship S."/>
            <person name="Bonito G."/>
            <person name="Cuomo C."/>
            <person name="Desiro A."/>
            <person name="Gervers K.A."/>
            <person name="Hundley H."/>
            <person name="Kuo A."/>
            <person name="LaButti K."/>
            <person name="Lang B.F."/>
            <person name="Lipzen A."/>
            <person name="O'Donnell K."/>
            <person name="Pangilinan J."/>
            <person name="Reynolds N."/>
            <person name="Sandor L."/>
            <person name="Smith M.W."/>
            <person name="Tsang A."/>
            <person name="Grigoriev I.V."/>
            <person name="Stajich J.E."/>
            <person name="Spatafora J.W."/>
        </authorList>
    </citation>
    <scope>NUCLEOTIDE SEQUENCE</scope>
    <source>
        <strain evidence="2">RSA 2281</strain>
    </source>
</reference>
<accession>A0AAD5JSY3</accession>
<proteinExistence type="predicted"/>
<organism evidence="2 3">
    <name type="scientific">Phascolomyces articulosus</name>
    <dbReference type="NCBI Taxonomy" id="60185"/>
    <lineage>
        <taxon>Eukaryota</taxon>
        <taxon>Fungi</taxon>
        <taxon>Fungi incertae sedis</taxon>
        <taxon>Mucoromycota</taxon>
        <taxon>Mucoromycotina</taxon>
        <taxon>Mucoromycetes</taxon>
        <taxon>Mucorales</taxon>
        <taxon>Lichtheimiaceae</taxon>
        <taxon>Phascolomyces</taxon>
    </lineage>
</organism>
<dbReference type="PANTHER" id="PTHR33112:SF16">
    <property type="entry name" value="HETEROKARYON INCOMPATIBILITY DOMAIN-CONTAINING PROTEIN"/>
    <property type="match status" value="1"/>
</dbReference>
<dbReference type="Proteomes" id="UP001209540">
    <property type="component" value="Unassembled WGS sequence"/>
</dbReference>
<evidence type="ECO:0000259" key="1">
    <source>
        <dbReference type="Pfam" id="PF06985"/>
    </source>
</evidence>
<name>A0AAD5JSY3_9FUNG</name>
<sequence>MYMMYETKQFSDYKKQKRYITINSYKQNEGLHRYPQPPQRFPTALPKPPFMPSKLIRTSDMKLVPGSTVNEGYCALSYTWNQLGDHTTINKNIGKTIEHKDLGKHKIIFPAYTVRQKPRGRKRIRRKVRFVTFEGLIQRICKDFNIKYIWYDQTCINQRDRKEKQGQLHGRHLIYSNAYCTLALIPEFQVKSENVIVRKNNSNLQTINSKSTERISKYRRYFISNKHIFDSQWMKNTWTMQEVLSSKRLLLIGQNVHSWRYQPKDIIIINDKPDHLTM</sequence>
<dbReference type="AlphaFoldDB" id="A0AAD5JSY3"/>
<reference evidence="2" key="1">
    <citation type="journal article" date="2022" name="IScience">
        <title>Evolution of zygomycete secretomes and the origins of terrestrial fungal ecologies.</title>
        <authorList>
            <person name="Chang Y."/>
            <person name="Wang Y."/>
            <person name="Mondo S."/>
            <person name="Ahrendt S."/>
            <person name="Andreopoulos W."/>
            <person name="Barry K."/>
            <person name="Beard J."/>
            <person name="Benny G.L."/>
            <person name="Blankenship S."/>
            <person name="Bonito G."/>
            <person name="Cuomo C."/>
            <person name="Desiro A."/>
            <person name="Gervers K.A."/>
            <person name="Hundley H."/>
            <person name="Kuo A."/>
            <person name="LaButti K."/>
            <person name="Lang B.F."/>
            <person name="Lipzen A."/>
            <person name="O'Donnell K."/>
            <person name="Pangilinan J."/>
            <person name="Reynolds N."/>
            <person name="Sandor L."/>
            <person name="Smith M.E."/>
            <person name="Tsang A."/>
            <person name="Grigoriev I.V."/>
            <person name="Stajich J.E."/>
            <person name="Spatafora J.W."/>
        </authorList>
    </citation>
    <scope>NUCLEOTIDE SEQUENCE</scope>
    <source>
        <strain evidence="2">RSA 2281</strain>
    </source>
</reference>